<keyword evidence="1" id="KW-0229">DNA integration</keyword>
<evidence type="ECO:0000256" key="2">
    <source>
        <dbReference type="ARBA" id="ARBA00023125"/>
    </source>
</evidence>
<feature type="domain" description="Tyr recombinase" evidence="6">
    <location>
        <begin position="116"/>
        <end position="267"/>
    </location>
</feature>
<evidence type="ECO:0000313" key="9">
    <source>
        <dbReference type="Proteomes" id="UP000236642"/>
    </source>
</evidence>
<dbReference type="Pfam" id="PF02899">
    <property type="entry name" value="Phage_int_SAM_1"/>
    <property type="match status" value="1"/>
</dbReference>
<protein>
    <submittedName>
        <fullName evidence="8">Tyrosine recombinase XerD</fullName>
    </submittedName>
</protein>
<feature type="region of interest" description="Disordered" evidence="5">
    <location>
        <begin position="248"/>
        <end position="267"/>
    </location>
</feature>
<sequence>MDPSPEALEFWIIRFLDACVAAEAVSASTWKAYRHTLSSLARFMKSRGISQWAEARAPLLEAFLQDAMARRGWSPSTWNQKVAVLRSFFRFLETEGVIPENPALPLRWCSPRRRIHLPLPVDQRQRLWMMADALPETPLGLRDRLIVALIAHLGLRAGQAVALAVEDVDLTRKRLRIPGRGGPRWRELPEPVLRSLQRYLDAGRPALIRDPETRALLLNHRGEPLTRQGLWRAIKILALRAGLPPSISPERLRQPPGLPLPMNDRAL</sequence>
<evidence type="ECO:0000313" key="8">
    <source>
        <dbReference type="EMBL" id="GBD08631.1"/>
    </source>
</evidence>
<dbReference type="PANTHER" id="PTHR30349">
    <property type="entry name" value="PHAGE INTEGRASE-RELATED"/>
    <property type="match status" value="1"/>
</dbReference>
<dbReference type="GO" id="GO:0003677">
    <property type="term" value="F:DNA binding"/>
    <property type="evidence" value="ECO:0007669"/>
    <property type="project" value="UniProtKB-UniRule"/>
</dbReference>
<dbReference type="InterPro" id="IPR010998">
    <property type="entry name" value="Integrase_recombinase_N"/>
</dbReference>
<dbReference type="GO" id="GO:0015074">
    <property type="term" value="P:DNA integration"/>
    <property type="evidence" value="ECO:0007669"/>
    <property type="project" value="UniProtKB-KW"/>
</dbReference>
<dbReference type="SUPFAM" id="SSF56349">
    <property type="entry name" value="DNA breaking-rejoining enzymes"/>
    <property type="match status" value="1"/>
</dbReference>
<proteinExistence type="predicted"/>
<dbReference type="AlphaFoldDB" id="A0A2H5Y5A2"/>
<evidence type="ECO:0000256" key="3">
    <source>
        <dbReference type="ARBA" id="ARBA00023172"/>
    </source>
</evidence>
<feature type="domain" description="Core-binding (CB)" evidence="7">
    <location>
        <begin position="6"/>
        <end position="93"/>
    </location>
</feature>
<evidence type="ECO:0000259" key="6">
    <source>
        <dbReference type="PROSITE" id="PS51898"/>
    </source>
</evidence>
<comment type="caution">
    <text evidence="8">The sequence shown here is derived from an EMBL/GenBank/DDBJ whole genome shotgun (WGS) entry which is preliminary data.</text>
</comment>
<dbReference type="Proteomes" id="UP000236642">
    <property type="component" value="Unassembled WGS sequence"/>
</dbReference>
<dbReference type="InterPro" id="IPR050090">
    <property type="entry name" value="Tyrosine_recombinase_XerCD"/>
</dbReference>
<dbReference type="InterPro" id="IPR004107">
    <property type="entry name" value="Integrase_SAM-like_N"/>
</dbReference>
<accession>A0A2H5Y5A2</accession>
<dbReference type="EMBL" id="BEHY01000014">
    <property type="protein sequence ID" value="GBD08631.1"/>
    <property type="molecule type" value="Genomic_DNA"/>
</dbReference>
<name>A0A2H5Y5A2_9CHLR</name>
<evidence type="ECO:0000256" key="5">
    <source>
        <dbReference type="SAM" id="MobiDB-lite"/>
    </source>
</evidence>
<dbReference type="Gene3D" id="1.10.150.130">
    <property type="match status" value="1"/>
</dbReference>
<gene>
    <name evidence="8" type="primary">xerD_1</name>
    <name evidence="8" type="ORF">HRbin22_00872</name>
</gene>
<evidence type="ECO:0000256" key="4">
    <source>
        <dbReference type="PROSITE-ProRule" id="PRU01248"/>
    </source>
</evidence>
<evidence type="ECO:0000259" key="7">
    <source>
        <dbReference type="PROSITE" id="PS51900"/>
    </source>
</evidence>
<dbReference type="Pfam" id="PF00589">
    <property type="entry name" value="Phage_integrase"/>
    <property type="match status" value="1"/>
</dbReference>
<keyword evidence="2 4" id="KW-0238">DNA-binding</keyword>
<organism evidence="8 9">
    <name type="scientific">Candidatus Thermoflexus japonica</name>
    <dbReference type="NCBI Taxonomy" id="2035417"/>
    <lineage>
        <taxon>Bacteria</taxon>
        <taxon>Bacillati</taxon>
        <taxon>Chloroflexota</taxon>
        <taxon>Thermoflexia</taxon>
        <taxon>Thermoflexales</taxon>
        <taxon>Thermoflexaceae</taxon>
        <taxon>Thermoflexus</taxon>
    </lineage>
</organism>
<dbReference type="InterPro" id="IPR044068">
    <property type="entry name" value="CB"/>
</dbReference>
<dbReference type="PROSITE" id="PS51898">
    <property type="entry name" value="TYR_RECOMBINASE"/>
    <property type="match status" value="1"/>
</dbReference>
<reference evidence="9" key="1">
    <citation type="submission" date="2017-09" db="EMBL/GenBank/DDBJ databases">
        <title>Metaegenomics of thermophilic ammonia-oxidizing enrichment culture.</title>
        <authorList>
            <person name="Kato S."/>
            <person name="Suzuki K."/>
        </authorList>
    </citation>
    <scope>NUCLEOTIDE SEQUENCE [LARGE SCALE GENOMIC DNA]</scope>
</reference>
<dbReference type="InterPro" id="IPR002104">
    <property type="entry name" value="Integrase_catalytic"/>
</dbReference>
<keyword evidence="3" id="KW-0233">DNA recombination</keyword>
<dbReference type="PROSITE" id="PS51900">
    <property type="entry name" value="CB"/>
    <property type="match status" value="1"/>
</dbReference>
<dbReference type="Gene3D" id="1.10.443.10">
    <property type="entry name" value="Intergrase catalytic core"/>
    <property type="match status" value="1"/>
</dbReference>
<dbReference type="PANTHER" id="PTHR30349:SF81">
    <property type="entry name" value="TYROSINE RECOMBINASE XERC"/>
    <property type="match status" value="1"/>
</dbReference>
<dbReference type="GO" id="GO:0006310">
    <property type="term" value="P:DNA recombination"/>
    <property type="evidence" value="ECO:0007669"/>
    <property type="project" value="UniProtKB-KW"/>
</dbReference>
<evidence type="ECO:0000256" key="1">
    <source>
        <dbReference type="ARBA" id="ARBA00022908"/>
    </source>
</evidence>
<dbReference type="InterPro" id="IPR013762">
    <property type="entry name" value="Integrase-like_cat_sf"/>
</dbReference>
<dbReference type="InterPro" id="IPR011010">
    <property type="entry name" value="DNA_brk_join_enz"/>
</dbReference>